<dbReference type="STRING" id="856793.MICA_1700"/>
<evidence type="ECO:0000256" key="4">
    <source>
        <dbReference type="HAMAP-Rule" id="MF_00724"/>
    </source>
</evidence>
<keyword evidence="5" id="KW-0969">Cilium</keyword>
<dbReference type="Proteomes" id="UP000009286">
    <property type="component" value="Chromosome"/>
</dbReference>
<evidence type="ECO:0000313" key="5">
    <source>
        <dbReference type="EMBL" id="AEP10013.1"/>
    </source>
</evidence>
<gene>
    <name evidence="4" type="primary">fliE</name>
    <name evidence="5" type="ordered locus">MICA_1700</name>
</gene>
<keyword evidence="3 4" id="KW-0975">Bacterial flagellum</keyword>
<dbReference type="RefSeq" id="WP_014103236.1">
    <property type="nucleotide sequence ID" value="NC_016026.1"/>
</dbReference>
<dbReference type="GO" id="GO:0009425">
    <property type="term" value="C:bacterial-type flagellum basal body"/>
    <property type="evidence" value="ECO:0007669"/>
    <property type="project" value="UniProtKB-SubCell"/>
</dbReference>
<name>G2KRQ5_MICAA</name>
<comment type="subcellular location">
    <subcellularLocation>
        <location evidence="1 4">Bacterial flagellum basal body</location>
    </subcellularLocation>
</comment>
<protein>
    <recommendedName>
        <fullName evidence="4">Flagellar hook-basal body complex protein FliE</fullName>
    </recommendedName>
</protein>
<dbReference type="PANTHER" id="PTHR34653:SF1">
    <property type="entry name" value="FLAGELLAR HOOK-BASAL BODY COMPLEX PROTEIN FLIE"/>
    <property type="match status" value="1"/>
</dbReference>
<comment type="similarity">
    <text evidence="2 4">Belongs to the FliE family.</text>
</comment>
<sequence>MAANAYANMAKTASGAGVAAEDGAVSFGSLIEKAATESIATMKNAETVQAQAIIGKAGLADVVEAVTAAELTLQSVVAVRDRMINAYQEIMRMPI</sequence>
<proteinExistence type="inferred from homology"/>
<evidence type="ECO:0000256" key="3">
    <source>
        <dbReference type="ARBA" id="ARBA00023143"/>
    </source>
</evidence>
<dbReference type="HOGENOM" id="CLU_147249_2_2_5"/>
<dbReference type="OrthoDB" id="9812413at2"/>
<organism evidence="5 6">
    <name type="scientific">Micavibrio aeruginosavorus (strain ARL-13)</name>
    <dbReference type="NCBI Taxonomy" id="856793"/>
    <lineage>
        <taxon>Bacteria</taxon>
        <taxon>Pseudomonadati</taxon>
        <taxon>Bdellovibrionota</taxon>
        <taxon>Bdellovibrionia</taxon>
        <taxon>Bdellovibrionales</taxon>
        <taxon>Pseudobdellovibrionaceae</taxon>
        <taxon>Micavibrio</taxon>
    </lineage>
</organism>
<accession>G2KRQ5</accession>
<dbReference type="HAMAP" id="MF_00724">
    <property type="entry name" value="FliE"/>
    <property type="match status" value="1"/>
</dbReference>
<dbReference type="EMBL" id="CP002382">
    <property type="protein sequence ID" value="AEP10013.1"/>
    <property type="molecule type" value="Genomic_DNA"/>
</dbReference>
<dbReference type="GO" id="GO:0003774">
    <property type="term" value="F:cytoskeletal motor activity"/>
    <property type="evidence" value="ECO:0007669"/>
    <property type="project" value="InterPro"/>
</dbReference>
<dbReference type="KEGG" id="mai:MICA_1700"/>
<dbReference type="Pfam" id="PF02049">
    <property type="entry name" value="FliE"/>
    <property type="match status" value="1"/>
</dbReference>
<evidence type="ECO:0000256" key="2">
    <source>
        <dbReference type="ARBA" id="ARBA00009272"/>
    </source>
</evidence>
<dbReference type="PANTHER" id="PTHR34653">
    <property type="match status" value="1"/>
</dbReference>
<dbReference type="AlphaFoldDB" id="G2KRQ5"/>
<dbReference type="eggNOG" id="COG1677">
    <property type="taxonomic scope" value="Bacteria"/>
</dbReference>
<evidence type="ECO:0000313" key="6">
    <source>
        <dbReference type="Proteomes" id="UP000009286"/>
    </source>
</evidence>
<reference evidence="5 6" key="1">
    <citation type="journal article" date="2011" name="BMC Genomics">
        <title>Genomic insights into an obligate epibiotic bacterial predator: Micavibrio aeruginosavorus ARL-13.</title>
        <authorList>
            <person name="Wang Z."/>
            <person name="Kadouri D."/>
            <person name="Wu M."/>
        </authorList>
    </citation>
    <scope>NUCLEOTIDE SEQUENCE [LARGE SCALE GENOMIC DNA]</scope>
    <source>
        <strain evidence="5 6">ARL-13</strain>
    </source>
</reference>
<keyword evidence="5" id="KW-0966">Cell projection</keyword>
<dbReference type="GO" id="GO:0005198">
    <property type="term" value="F:structural molecule activity"/>
    <property type="evidence" value="ECO:0007669"/>
    <property type="project" value="InterPro"/>
</dbReference>
<evidence type="ECO:0000256" key="1">
    <source>
        <dbReference type="ARBA" id="ARBA00004117"/>
    </source>
</evidence>
<dbReference type="InterPro" id="IPR001624">
    <property type="entry name" value="FliE"/>
</dbReference>
<dbReference type="GO" id="GO:0071973">
    <property type="term" value="P:bacterial-type flagellum-dependent cell motility"/>
    <property type="evidence" value="ECO:0007669"/>
    <property type="project" value="InterPro"/>
</dbReference>
<keyword evidence="5" id="KW-0282">Flagellum</keyword>
<keyword evidence="6" id="KW-1185">Reference proteome</keyword>